<dbReference type="EMBL" id="JAUIQT010000001">
    <property type="protein sequence ID" value="MDN4832662.1"/>
    <property type="molecule type" value="Genomic_DNA"/>
</dbReference>
<evidence type="ECO:0000256" key="8">
    <source>
        <dbReference type="ARBA" id="ARBA00023284"/>
    </source>
</evidence>
<reference evidence="15" key="4">
    <citation type="journal article" date="2021" name="PeerJ">
        <title>Extensive microbial diversity within the chicken gut microbiome revealed by metagenomics and culture.</title>
        <authorList>
            <person name="Gilroy R."/>
            <person name="Ravi A."/>
            <person name="Getino M."/>
            <person name="Pursley I."/>
            <person name="Horton D.L."/>
            <person name="Alikhan N.F."/>
            <person name="Baker D."/>
            <person name="Gharbi K."/>
            <person name="Hall N."/>
            <person name="Watson M."/>
            <person name="Adriaenssens E.M."/>
            <person name="Foster-Nyarko E."/>
            <person name="Jarju S."/>
            <person name="Secka A."/>
            <person name="Antonio M."/>
            <person name="Oren A."/>
            <person name="Chaudhuri R.R."/>
            <person name="La Ragione R."/>
            <person name="Hildebrand F."/>
            <person name="Pallen M.J."/>
        </authorList>
    </citation>
    <scope>NUCLEOTIDE SEQUENCE</scope>
    <source>
        <strain evidence="15">CHK189-29639</strain>
    </source>
</reference>
<sequence>MSDKYDVIVIGAGPGGMTAALYASRANLKVAMLDRGVYGGQMNNTAEVENYPGFKSILGPDLAEEMFQSSTQFGAEFVYGNVEDLTVDDNGIKHVKTDDGELEAPVVIIATGSQYRKLGVPGEEKYSGRGVSYCAVCDGAFYRDKPVVVIGGGDSAVEEGMYLAKLTSSVNVIHRRDELRAQKILQDRAFANDKMHFTWDTIVTEIIGDDKKVTGVKTHNKKTGEDGEIEANGVFIYVGSVPMSEPFQKLGITDDKGWIVTDDHMATSVPGIFAIGDVRSKFLRQITTAVGDAGIAGQEAFAYIESLKDKN</sequence>
<dbReference type="EMBL" id="CP007646">
    <property type="protein sequence ID" value="AIR11404.1"/>
    <property type="molecule type" value="Genomic_DNA"/>
</dbReference>
<evidence type="ECO:0000256" key="3">
    <source>
        <dbReference type="ARBA" id="ARBA00018719"/>
    </source>
</evidence>
<dbReference type="GO" id="GO:0004791">
    <property type="term" value="F:thioredoxin-disulfide reductase (NADPH) activity"/>
    <property type="evidence" value="ECO:0007669"/>
    <property type="project" value="UniProtKB-UniRule"/>
</dbReference>
<keyword evidence="7" id="KW-1015">Disulfide bond</keyword>
<reference evidence="17 20" key="3">
    <citation type="submission" date="2017-03" db="EMBL/GenBank/DDBJ databases">
        <title>Phylogenomics and comparative genomics of Lactobacillus salivarius, a mammalian gut commensal.</title>
        <authorList>
            <person name="Harris H.M."/>
        </authorList>
    </citation>
    <scope>NUCLEOTIDE SEQUENCE [LARGE SCALE GENOMIC DNA]</scope>
    <source>
        <strain evidence="17 20">JCM 1047</strain>
    </source>
</reference>
<evidence type="ECO:0000256" key="6">
    <source>
        <dbReference type="ARBA" id="ARBA00023002"/>
    </source>
</evidence>
<dbReference type="InterPro" id="IPR050097">
    <property type="entry name" value="Ferredoxin-NADP_redctase_2"/>
</dbReference>
<dbReference type="GO" id="GO:0005737">
    <property type="term" value="C:cytoplasm"/>
    <property type="evidence" value="ECO:0007669"/>
    <property type="project" value="InterPro"/>
</dbReference>
<dbReference type="Pfam" id="PF07992">
    <property type="entry name" value="Pyr_redox_2"/>
    <property type="match status" value="1"/>
</dbReference>
<accession>A0A089QEA5</accession>
<feature type="domain" description="FAD/NAD(P)-binding" evidence="12">
    <location>
        <begin position="5"/>
        <end position="292"/>
    </location>
</feature>
<dbReference type="Gene3D" id="3.50.50.60">
    <property type="entry name" value="FAD/NAD(P)-binding domain"/>
    <property type="match status" value="2"/>
</dbReference>
<evidence type="ECO:0000313" key="14">
    <source>
        <dbReference type="EMBL" id="AOO73177.1"/>
    </source>
</evidence>
<dbReference type="SUPFAM" id="SSF51905">
    <property type="entry name" value="FAD/NAD(P)-binding domain"/>
    <property type="match status" value="1"/>
</dbReference>
<dbReference type="NCBIfam" id="TIGR01292">
    <property type="entry name" value="TRX_reduct"/>
    <property type="match status" value="1"/>
</dbReference>
<evidence type="ECO:0000256" key="9">
    <source>
        <dbReference type="ARBA" id="ARBA00048132"/>
    </source>
</evidence>
<dbReference type="Proteomes" id="UP000759256">
    <property type="component" value="Unassembled WGS sequence"/>
</dbReference>
<comment type="subunit">
    <text evidence="2 10">Homodimer.</text>
</comment>
<reference evidence="15" key="5">
    <citation type="submission" date="2021-09" db="EMBL/GenBank/DDBJ databases">
        <authorList>
            <person name="Gilroy R."/>
        </authorList>
    </citation>
    <scope>NUCLEOTIDE SEQUENCE</scope>
    <source>
        <strain evidence="15">CHK189-29639</strain>
    </source>
</reference>
<keyword evidence="6 10" id="KW-0560">Oxidoreductase</keyword>
<evidence type="ECO:0000313" key="20">
    <source>
        <dbReference type="Proteomes" id="UP000192575"/>
    </source>
</evidence>
<dbReference type="PRINTS" id="PR00368">
    <property type="entry name" value="FADPNR"/>
</dbReference>
<protein>
    <recommendedName>
        <fullName evidence="3 10">Thioredoxin reductase</fullName>
        <ecNumber evidence="10">1.8.1.9</ecNumber>
    </recommendedName>
</protein>
<reference evidence="13 18" key="1">
    <citation type="journal article" date="2014" name="BMC Genomics">
        <title>Unusual genome complexity in Lactobacillus salivarius JCM1046.</title>
        <authorList>
            <person name="Raftis E.J."/>
            <person name="Forde B.M."/>
            <person name="Claesson M.J."/>
            <person name="O'Toole P.W."/>
        </authorList>
    </citation>
    <scope>NUCLEOTIDE SEQUENCE [LARGE SCALE GENOMIC DNA]</scope>
    <source>
        <strain evidence="13 18">JCM1046</strain>
    </source>
</reference>
<dbReference type="PROSITE" id="PS00573">
    <property type="entry name" value="PYRIDINE_REDOX_2"/>
    <property type="match status" value="1"/>
</dbReference>
<keyword evidence="11" id="KW-0521">NADP</keyword>
<dbReference type="EMBL" id="NBEF01000029">
    <property type="protein sequence ID" value="OQQ89524.1"/>
    <property type="molecule type" value="Genomic_DNA"/>
</dbReference>
<dbReference type="EC" id="1.8.1.9" evidence="10"/>
<evidence type="ECO:0000256" key="4">
    <source>
        <dbReference type="ARBA" id="ARBA00022630"/>
    </source>
</evidence>
<reference evidence="16" key="6">
    <citation type="submission" date="2023-07" db="EMBL/GenBank/DDBJ databases">
        <title>Complete genome sequence of Ligilactobacillus salivarius SRCM217594 isolated from Gallus gallus domesticus feces.</title>
        <authorList>
            <person name="Yang H.-G."/>
            <person name="Ryu M.-S."/>
            <person name="Ha G.-S."/>
            <person name="Yang H.-J."/>
            <person name="Jeong D.-Y."/>
        </authorList>
    </citation>
    <scope>NUCLEOTIDE SEQUENCE</scope>
    <source>
        <strain evidence="16">SRCM217594</strain>
    </source>
</reference>
<evidence type="ECO:0000313" key="19">
    <source>
        <dbReference type="Proteomes" id="UP000094723"/>
    </source>
</evidence>
<dbReference type="InterPro" id="IPR023753">
    <property type="entry name" value="FAD/NAD-binding_dom"/>
</dbReference>
<dbReference type="PRINTS" id="PR00469">
    <property type="entry name" value="PNDRDTASEII"/>
</dbReference>
<evidence type="ECO:0000259" key="12">
    <source>
        <dbReference type="Pfam" id="PF07992"/>
    </source>
</evidence>
<evidence type="ECO:0000313" key="18">
    <source>
        <dbReference type="Proteomes" id="UP000029488"/>
    </source>
</evidence>
<dbReference type="EMBL" id="DYVK01000086">
    <property type="protein sequence ID" value="HJG16195.1"/>
    <property type="molecule type" value="Genomic_DNA"/>
</dbReference>
<evidence type="ECO:0000256" key="10">
    <source>
        <dbReference type="RuleBase" id="RU003880"/>
    </source>
</evidence>
<evidence type="ECO:0000256" key="1">
    <source>
        <dbReference type="ARBA" id="ARBA00009333"/>
    </source>
</evidence>
<evidence type="ECO:0000313" key="13">
    <source>
        <dbReference type="EMBL" id="AIR11404.1"/>
    </source>
</evidence>
<dbReference type="Proteomes" id="UP000192575">
    <property type="component" value="Unassembled WGS sequence"/>
</dbReference>
<dbReference type="Proteomes" id="UP000029488">
    <property type="component" value="Chromosome"/>
</dbReference>
<name>A0A089QEA5_9LACO</name>
<organism evidence="13 18">
    <name type="scientific">Ligilactobacillus salivarius</name>
    <dbReference type="NCBI Taxonomy" id="1624"/>
    <lineage>
        <taxon>Bacteria</taxon>
        <taxon>Bacillati</taxon>
        <taxon>Bacillota</taxon>
        <taxon>Bacilli</taxon>
        <taxon>Lactobacillales</taxon>
        <taxon>Lactobacillaceae</taxon>
        <taxon>Ligilactobacillus</taxon>
    </lineage>
</organism>
<dbReference type="InterPro" id="IPR008255">
    <property type="entry name" value="Pyr_nucl-diS_OxRdtase_2_AS"/>
</dbReference>
<dbReference type="EMBL" id="CP017107">
    <property type="protein sequence ID" value="AOO73177.1"/>
    <property type="molecule type" value="Genomic_DNA"/>
</dbReference>
<dbReference type="RefSeq" id="WP_003705623.1">
    <property type="nucleotide sequence ID" value="NZ_CAKMBQ010000002.1"/>
</dbReference>
<keyword evidence="4 10" id="KW-0285">Flavoprotein</keyword>
<reference evidence="14 19" key="2">
    <citation type="submission" date="2016-09" db="EMBL/GenBank/DDBJ databases">
        <title>Complete Genome Sequence of Lactobacillus salivarius Jin.</title>
        <authorList>
            <person name="Jin N."/>
            <person name="Li C."/>
            <person name="Wang M."/>
            <person name="Ren D."/>
            <person name="Di Y."/>
            <person name="Pan R."/>
            <person name="Du S."/>
            <person name="Lu H."/>
            <person name="Li X."/>
            <person name="Tian M."/>
        </authorList>
    </citation>
    <scope>NUCLEOTIDE SEQUENCE [LARGE SCALE GENOMIC DNA]</scope>
    <source>
        <strain evidence="14 19">CICC 23174</strain>
    </source>
</reference>
<comment type="catalytic activity">
    <reaction evidence="9 10">
        <text>[thioredoxin]-dithiol + NADP(+) = [thioredoxin]-disulfide + NADPH + H(+)</text>
        <dbReference type="Rhea" id="RHEA:20345"/>
        <dbReference type="Rhea" id="RHEA-COMP:10698"/>
        <dbReference type="Rhea" id="RHEA-COMP:10700"/>
        <dbReference type="ChEBI" id="CHEBI:15378"/>
        <dbReference type="ChEBI" id="CHEBI:29950"/>
        <dbReference type="ChEBI" id="CHEBI:50058"/>
        <dbReference type="ChEBI" id="CHEBI:57783"/>
        <dbReference type="ChEBI" id="CHEBI:58349"/>
        <dbReference type="EC" id="1.8.1.9"/>
    </reaction>
</comment>
<dbReference type="GO" id="GO:0019430">
    <property type="term" value="P:removal of superoxide radicals"/>
    <property type="evidence" value="ECO:0007669"/>
    <property type="project" value="UniProtKB-UniRule"/>
</dbReference>
<evidence type="ECO:0000313" key="16">
    <source>
        <dbReference type="EMBL" id="MDN4832662.1"/>
    </source>
</evidence>
<dbReference type="AlphaFoldDB" id="A0A089QEA5"/>
<proteinExistence type="inferred from homology"/>
<evidence type="ECO:0000256" key="7">
    <source>
        <dbReference type="ARBA" id="ARBA00023157"/>
    </source>
</evidence>
<evidence type="ECO:0000256" key="11">
    <source>
        <dbReference type="RuleBase" id="RU003881"/>
    </source>
</evidence>
<evidence type="ECO:0000256" key="2">
    <source>
        <dbReference type="ARBA" id="ARBA00011738"/>
    </source>
</evidence>
<comment type="similarity">
    <text evidence="1 10">Belongs to the class-II pyridine nucleotide-disulfide oxidoreductase family.</text>
</comment>
<dbReference type="KEGG" id="lsj:LSJ_1767"/>
<dbReference type="Proteomes" id="UP000094723">
    <property type="component" value="Chromosome"/>
</dbReference>
<dbReference type="Proteomes" id="UP001174888">
    <property type="component" value="Unassembled WGS sequence"/>
</dbReference>
<evidence type="ECO:0000313" key="15">
    <source>
        <dbReference type="EMBL" id="HJG16195.1"/>
    </source>
</evidence>
<evidence type="ECO:0000313" key="17">
    <source>
        <dbReference type="EMBL" id="OQQ89524.1"/>
    </source>
</evidence>
<gene>
    <name evidence="13" type="primary">trxB</name>
    <name evidence="17" type="ORF">B6U56_08950</name>
    <name evidence="14" type="ORF">BHF65_02650</name>
    <name evidence="15" type="ORF">K8V06_08705</name>
    <name evidence="13" type="ORF">LSJ_1767</name>
    <name evidence="16" type="ORF">QYC35_00180</name>
</gene>
<dbReference type="InterPro" id="IPR005982">
    <property type="entry name" value="Thioredox_Rdtase"/>
</dbReference>
<keyword evidence="5 10" id="KW-0274">FAD</keyword>
<keyword evidence="8 10" id="KW-0676">Redox-active center</keyword>
<evidence type="ECO:0000256" key="5">
    <source>
        <dbReference type="ARBA" id="ARBA00022827"/>
    </source>
</evidence>
<dbReference type="PANTHER" id="PTHR48105">
    <property type="entry name" value="THIOREDOXIN REDUCTASE 1-RELATED-RELATED"/>
    <property type="match status" value="1"/>
</dbReference>
<dbReference type="InterPro" id="IPR036188">
    <property type="entry name" value="FAD/NAD-bd_sf"/>
</dbReference>
<comment type="cofactor">
    <cofactor evidence="11">
        <name>FAD</name>
        <dbReference type="ChEBI" id="CHEBI:57692"/>
    </cofactor>
    <text evidence="11">Binds 1 FAD per subunit.</text>
</comment>